<evidence type="ECO:0000313" key="1">
    <source>
        <dbReference type="EMBL" id="KAJ8671126.1"/>
    </source>
</evidence>
<accession>A0ACC2NKH1</accession>
<keyword evidence="2" id="KW-1185">Reference proteome</keyword>
<organism evidence="1 2">
    <name type="scientific">Eretmocerus hayati</name>
    <dbReference type="NCBI Taxonomy" id="131215"/>
    <lineage>
        <taxon>Eukaryota</taxon>
        <taxon>Metazoa</taxon>
        <taxon>Ecdysozoa</taxon>
        <taxon>Arthropoda</taxon>
        <taxon>Hexapoda</taxon>
        <taxon>Insecta</taxon>
        <taxon>Pterygota</taxon>
        <taxon>Neoptera</taxon>
        <taxon>Endopterygota</taxon>
        <taxon>Hymenoptera</taxon>
        <taxon>Apocrita</taxon>
        <taxon>Proctotrupomorpha</taxon>
        <taxon>Chalcidoidea</taxon>
        <taxon>Aphelinidae</taxon>
        <taxon>Aphelininae</taxon>
        <taxon>Eretmocerus</taxon>
    </lineage>
</organism>
<dbReference type="EMBL" id="CM056743">
    <property type="protein sequence ID" value="KAJ8671126.1"/>
    <property type="molecule type" value="Genomic_DNA"/>
</dbReference>
<dbReference type="Proteomes" id="UP001239111">
    <property type="component" value="Chromosome 3"/>
</dbReference>
<name>A0ACC2NKH1_9HYME</name>
<gene>
    <name evidence="1" type="ORF">QAD02_002385</name>
</gene>
<reference evidence="1" key="1">
    <citation type="submission" date="2023-04" db="EMBL/GenBank/DDBJ databases">
        <title>A chromosome-level genome assembly of the parasitoid wasp Eretmocerus hayati.</title>
        <authorList>
            <person name="Zhong Y."/>
            <person name="Liu S."/>
            <person name="Liu Y."/>
        </authorList>
    </citation>
    <scope>NUCLEOTIDE SEQUENCE</scope>
    <source>
        <strain evidence="1">ZJU_SS_LIU_2023</strain>
    </source>
</reference>
<evidence type="ECO:0000313" key="2">
    <source>
        <dbReference type="Proteomes" id="UP001239111"/>
    </source>
</evidence>
<sequence>MIDNFGMPLIPTSSYTLMKNNEHRASSSWSFVEENGSNLSFATNEPFRDSYMKSNTYTNQSLRTPCLLTPQYNEYDPPQAVNGYPQYQPYQGLDSGYCSREDQNSKQMDLKTDFDNVSQTITHEQVATEDCLGPTCIDTNHRVTDEPPSFPRNALHSGGNPANSVEDDGHPREVEMSYIFPPQPSSFFVDEFNRSSNQSSIDLNKPETIDSEQVHEPRDEQPSSRIRIKSIEIVKPPRNLKRSLPFSPETRLSSPKKANRNSSAPPTVSDTSQVIKKYSRIKSVKDTAPSQNLKRPRTHKSSCLLGERSEPPSKKVKKNNSSSPKVDSFSPNLSVSNPAQLNTSTRDKNLTLSNDCDKLKRDHVSQATESTEPQRRDSSSGPDTRNESSESSAASAESDGTDSNDQNPSGQSGQGREEIIRARVVDPDGCGDDCPYKCMSRVKLSDRQYSHGTYWGTGNKKEQWECLNEWIEYAPENSLWDTEYDSDGGSRQKKNHYFLPKADGDRVRVCKKMFLKTLDISDQQIRTARKKKLRCGPTGVIQDDRRGKHTNRIVVSEAAKDSARRHIESFPTMESHYCRENTEKLYLDENVDSIAHMCRLYKENAEEEGLTDIVSDHMYADIFNNEYNYAFFVPMRDRCEKCVAYENSTESEKKQIKKNFDDHQANKKMARKLMAEADELSRKNPSVGTYHFDLEKTFALPCAQVGIFYYLSKINIWILTIYRFSDKKGVCCVWNQTIGNRGSNEIASFVYDYMKLEAQSGKTLAILHSDNCGGQNRNRNVITMIYKAAIDFHMKFIHRFLEVGHTQSAGDSIHATIERAVRNKPILTQQQLCDYMRNAKTTNPYEVVEKSQDDIYDFTGLAELFNWSLIEIASLREYSVDPSQPGLLFYKYDLRDPEESANILLPRVTNKRIANWKLVRAYKERLPISEKKRSDMNKIVEKRFVESQYRPFYQEILENASVVPNKKKEKNR</sequence>
<comment type="caution">
    <text evidence="1">The sequence shown here is derived from an EMBL/GenBank/DDBJ whole genome shotgun (WGS) entry which is preliminary data.</text>
</comment>
<protein>
    <submittedName>
        <fullName evidence="1">Uncharacterized protein</fullName>
    </submittedName>
</protein>
<proteinExistence type="predicted"/>